<name>A0A4S2KGP4_9HYME</name>
<keyword evidence="4" id="KW-1185">Reference proteome</keyword>
<sequence length="146" mass="16593">MSRKKHNISYIKPDEPKFLRELKEKIGYKEGPTVDTKREVLPEIFDDEKEELTDEKPVVVILNSGDLTAEEADAFKKQKEKELSIAEENNAPADLSKKIIFRKTKAAETDSDTIATDKPVKKKAKKEKQKVVLSFDANDNDEDDIG</sequence>
<gene>
    <name evidence="3" type="ORF">DBV15_06553</name>
</gene>
<feature type="domain" description="DUF4604" evidence="2">
    <location>
        <begin position="7"/>
        <end position="132"/>
    </location>
</feature>
<evidence type="ECO:0000313" key="3">
    <source>
        <dbReference type="EMBL" id="TGZ46808.1"/>
    </source>
</evidence>
<dbReference type="EMBL" id="QBLH01002813">
    <property type="protein sequence ID" value="TGZ46808.1"/>
    <property type="molecule type" value="Genomic_DNA"/>
</dbReference>
<dbReference type="PANTHER" id="PTHR31195:SF2">
    <property type="entry name" value="GEO02494P1"/>
    <property type="match status" value="1"/>
</dbReference>
<dbReference type="InterPro" id="IPR027911">
    <property type="entry name" value="DUF4604"/>
</dbReference>
<dbReference type="STRING" id="300112.A0A4S2KGP4"/>
<dbReference type="Proteomes" id="UP000310200">
    <property type="component" value="Unassembled WGS sequence"/>
</dbReference>
<dbReference type="AlphaFoldDB" id="A0A4S2KGP4"/>
<evidence type="ECO:0000313" key="4">
    <source>
        <dbReference type="Proteomes" id="UP000310200"/>
    </source>
</evidence>
<evidence type="ECO:0000259" key="2">
    <source>
        <dbReference type="Pfam" id="PF15377"/>
    </source>
</evidence>
<reference evidence="3 4" key="1">
    <citation type="journal article" date="2019" name="Philos. Trans. R. Soc. Lond., B, Biol. Sci.">
        <title>Ant behaviour and brain gene expression of defending hosts depend on the ecological success of the intruding social parasite.</title>
        <authorList>
            <person name="Kaur R."/>
            <person name="Stoldt M."/>
            <person name="Jongepier E."/>
            <person name="Feldmeyer B."/>
            <person name="Menzel F."/>
            <person name="Bornberg-Bauer E."/>
            <person name="Foitzik S."/>
        </authorList>
    </citation>
    <scope>NUCLEOTIDE SEQUENCE [LARGE SCALE GENOMIC DNA]</scope>
    <source>
        <tissue evidence="3">Whole body</tissue>
    </source>
</reference>
<dbReference type="PANTHER" id="PTHR31195">
    <property type="entry name" value="GEO02494P1"/>
    <property type="match status" value="1"/>
</dbReference>
<feature type="region of interest" description="Disordered" evidence="1">
    <location>
        <begin position="108"/>
        <end position="128"/>
    </location>
</feature>
<dbReference type="InterPro" id="IPR040219">
    <property type="entry name" value="KIAA1143-like"/>
</dbReference>
<evidence type="ECO:0000256" key="1">
    <source>
        <dbReference type="SAM" id="MobiDB-lite"/>
    </source>
</evidence>
<protein>
    <recommendedName>
        <fullName evidence="2">DUF4604 domain-containing protein</fullName>
    </recommendedName>
</protein>
<organism evidence="3 4">
    <name type="scientific">Temnothorax longispinosus</name>
    <dbReference type="NCBI Taxonomy" id="300112"/>
    <lineage>
        <taxon>Eukaryota</taxon>
        <taxon>Metazoa</taxon>
        <taxon>Ecdysozoa</taxon>
        <taxon>Arthropoda</taxon>
        <taxon>Hexapoda</taxon>
        <taxon>Insecta</taxon>
        <taxon>Pterygota</taxon>
        <taxon>Neoptera</taxon>
        <taxon>Endopterygota</taxon>
        <taxon>Hymenoptera</taxon>
        <taxon>Apocrita</taxon>
        <taxon>Aculeata</taxon>
        <taxon>Formicoidea</taxon>
        <taxon>Formicidae</taxon>
        <taxon>Myrmicinae</taxon>
        <taxon>Temnothorax</taxon>
    </lineage>
</organism>
<comment type="caution">
    <text evidence="3">The sequence shown here is derived from an EMBL/GenBank/DDBJ whole genome shotgun (WGS) entry which is preliminary data.</text>
</comment>
<proteinExistence type="predicted"/>
<dbReference type="Pfam" id="PF15377">
    <property type="entry name" value="DUF4604"/>
    <property type="match status" value="1"/>
</dbReference>
<accession>A0A4S2KGP4</accession>